<accession>V4HCG1</accession>
<reference evidence="1 2" key="1">
    <citation type="journal article" date="2013" name="Genome Announc.">
        <title>Draft Genome Sequence of 'Candidatus Halobonum tyrrellensis' Strain G22, Isolated from the Hypersaline Waters of Lake Tyrrell, Australia.</title>
        <authorList>
            <person name="Ugalde J.A."/>
            <person name="Narasingarao P."/>
            <person name="Kuo S."/>
            <person name="Podell S."/>
            <person name="Allen E.E."/>
        </authorList>
    </citation>
    <scope>NUCLEOTIDE SEQUENCE [LARGE SCALE GENOMIC DNA]</scope>
    <source>
        <strain evidence="1 2">G22</strain>
    </source>
</reference>
<evidence type="ECO:0000313" key="1">
    <source>
        <dbReference type="EMBL" id="ESP88370.1"/>
    </source>
</evidence>
<comment type="caution">
    <text evidence="1">The sequence shown here is derived from an EMBL/GenBank/DDBJ whole genome shotgun (WGS) entry which is preliminary data.</text>
</comment>
<dbReference type="EMBL" id="ASGZ01000029">
    <property type="protein sequence ID" value="ESP88370.1"/>
    <property type="molecule type" value="Genomic_DNA"/>
</dbReference>
<dbReference type="RefSeq" id="WP_023394507.1">
    <property type="nucleotide sequence ID" value="NZ_ASGZ01000029.1"/>
</dbReference>
<evidence type="ECO:0000313" key="2">
    <source>
        <dbReference type="Proteomes" id="UP000017840"/>
    </source>
</evidence>
<dbReference type="Proteomes" id="UP000017840">
    <property type="component" value="Unassembled WGS sequence"/>
</dbReference>
<sequence length="135" mass="15002">MSISKNPYDDDRYEINYAEATPVEAADKTLKPARDELANKAISRMKSGSPVLAARGAAVAYELNERLADPDHIYAGDARTLFDDEGYVDLADHIITEHADAMEDSAERIYIDDGGKTIRKTIDELRARVNRGDDE</sequence>
<name>V4HCG1_9EURY</name>
<proteinExistence type="predicted"/>
<dbReference type="STRING" id="1324957.K933_09612"/>
<gene>
    <name evidence="1" type="ORF">K933_09612</name>
</gene>
<protein>
    <submittedName>
        <fullName evidence="1">Uncharacterized protein</fullName>
    </submittedName>
</protein>
<keyword evidence="2" id="KW-1185">Reference proteome</keyword>
<dbReference type="AlphaFoldDB" id="V4HCG1"/>
<organism evidence="1 2">
    <name type="scientific">Candidatus Halobonum tyrrellensis G22</name>
    <dbReference type="NCBI Taxonomy" id="1324957"/>
    <lineage>
        <taxon>Archaea</taxon>
        <taxon>Methanobacteriati</taxon>
        <taxon>Methanobacteriota</taxon>
        <taxon>Stenosarchaea group</taxon>
        <taxon>Halobacteria</taxon>
        <taxon>Halobacteriales</taxon>
        <taxon>Haloferacaceae</taxon>
        <taxon>Candidatus Halobonum</taxon>
    </lineage>
</organism>